<comment type="caution">
    <text evidence="7">The sequence shown here is derived from an EMBL/GenBank/DDBJ whole genome shotgun (WGS) entry which is preliminary data.</text>
</comment>
<keyword evidence="8" id="KW-1185">Reference proteome</keyword>
<dbReference type="SMART" id="SM00947">
    <property type="entry name" value="Pro_CA"/>
    <property type="match status" value="1"/>
</dbReference>
<keyword evidence="4 6" id="KW-0862">Zinc</keyword>
<reference evidence="8" key="1">
    <citation type="submission" date="2018-12" db="EMBL/GenBank/DDBJ databases">
        <title>Tengunoibacter tsumagoiensis gen. nov., sp. nov., Dictyobacter kobayashii sp. nov., D. alpinus sp. nov., and D. joshuensis sp. nov. and description of Dictyobacteraceae fam. nov. within the order Ktedonobacterales isolated from Tengu-no-mugimeshi.</title>
        <authorList>
            <person name="Wang C.M."/>
            <person name="Zheng Y."/>
            <person name="Sakai Y."/>
            <person name="Toyoda A."/>
            <person name="Minakuchi Y."/>
            <person name="Abe K."/>
            <person name="Yokota A."/>
            <person name="Yabe S."/>
        </authorList>
    </citation>
    <scope>NUCLEOTIDE SEQUENCE [LARGE SCALE GENOMIC DNA]</scope>
    <source>
        <strain evidence="8">Uno3</strain>
    </source>
</reference>
<feature type="binding site" evidence="6">
    <location>
        <position position="111"/>
    </location>
    <ligand>
        <name>Zn(2+)</name>
        <dbReference type="ChEBI" id="CHEBI:29105"/>
    </ligand>
</feature>
<dbReference type="Pfam" id="PF00484">
    <property type="entry name" value="Pro_CA"/>
    <property type="match status" value="1"/>
</dbReference>
<comment type="similarity">
    <text evidence="1">Belongs to the beta-class carbonic anhydrase family.</text>
</comment>
<evidence type="ECO:0000256" key="2">
    <source>
        <dbReference type="ARBA" id="ARBA00012925"/>
    </source>
</evidence>
<dbReference type="RefSeq" id="WP_126582651.1">
    <property type="nucleotide sequence ID" value="NZ_BIFR01000002.1"/>
</dbReference>
<dbReference type="EMBL" id="BIFR01000002">
    <property type="protein sequence ID" value="GCE15151.1"/>
    <property type="molecule type" value="Genomic_DNA"/>
</dbReference>
<dbReference type="OrthoDB" id="9797527at2"/>
<dbReference type="GO" id="GO:0004089">
    <property type="term" value="F:carbonate dehydratase activity"/>
    <property type="evidence" value="ECO:0007669"/>
    <property type="project" value="UniProtKB-EC"/>
</dbReference>
<dbReference type="Proteomes" id="UP000287352">
    <property type="component" value="Unassembled WGS sequence"/>
</dbReference>
<comment type="cofactor">
    <cofactor evidence="6">
        <name>Zn(2+)</name>
        <dbReference type="ChEBI" id="CHEBI:29105"/>
    </cofactor>
    <text evidence="6">Binds 1 zinc ion per subunit.</text>
</comment>
<dbReference type="PANTHER" id="PTHR43175">
    <property type="entry name" value="CARBONIC ANHYDRASE"/>
    <property type="match status" value="1"/>
</dbReference>
<evidence type="ECO:0000256" key="6">
    <source>
        <dbReference type="PIRSR" id="PIRSR601765-1"/>
    </source>
</evidence>
<sequence length="193" mass="20469">MTDTTFATFLQRNKDFAARHFTTDTTQEKSLAEKLASVKALIIGCADMRVDPAHVLGLELSEAVVLRNIGGRVVPGTLRMMGMLAQVSQAAGTNPGGGNPFNLIVLQHTDCGITRLGDQPAMLANYFEISPEELKARAISDPRAAVAFDVAMLRATPALPANWLLSGLVYDVLTGLIDVVVPPAPLRSAASAV</sequence>
<dbReference type="SUPFAM" id="SSF53056">
    <property type="entry name" value="beta-carbonic anhydrase, cab"/>
    <property type="match status" value="1"/>
</dbReference>
<feature type="binding site" evidence="6">
    <location>
        <position position="47"/>
    </location>
    <ligand>
        <name>Zn(2+)</name>
        <dbReference type="ChEBI" id="CHEBI:29105"/>
    </ligand>
</feature>
<dbReference type="InterPro" id="IPR036874">
    <property type="entry name" value="Carbonic_anhydrase_sf"/>
</dbReference>
<feature type="binding site" evidence="6">
    <location>
        <position position="45"/>
    </location>
    <ligand>
        <name>Zn(2+)</name>
        <dbReference type="ChEBI" id="CHEBI:29105"/>
    </ligand>
</feature>
<proteinExistence type="inferred from homology"/>
<name>A0A402A846_9CHLR</name>
<dbReference type="EC" id="4.2.1.1" evidence="2"/>
<dbReference type="AlphaFoldDB" id="A0A402A846"/>
<gene>
    <name evidence="7" type="ORF">KTT_50100</name>
</gene>
<dbReference type="GO" id="GO:0008270">
    <property type="term" value="F:zinc ion binding"/>
    <property type="evidence" value="ECO:0007669"/>
    <property type="project" value="InterPro"/>
</dbReference>
<protein>
    <recommendedName>
        <fullName evidence="2">carbonic anhydrase</fullName>
        <ecNumber evidence="2">4.2.1.1</ecNumber>
    </recommendedName>
</protein>
<comment type="catalytic activity">
    <reaction evidence="5">
        <text>hydrogencarbonate + H(+) = CO2 + H2O</text>
        <dbReference type="Rhea" id="RHEA:10748"/>
        <dbReference type="ChEBI" id="CHEBI:15377"/>
        <dbReference type="ChEBI" id="CHEBI:15378"/>
        <dbReference type="ChEBI" id="CHEBI:16526"/>
        <dbReference type="ChEBI" id="CHEBI:17544"/>
        <dbReference type="EC" id="4.2.1.1"/>
    </reaction>
</comment>
<evidence type="ECO:0000256" key="1">
    <source>
        <dbReference type="ARBA" id="ARBA00006217"/>
    </source>
</evidence>
<evidence type="ECO:0000313" key="7">
    <source>
        <dbReference type="EMBL" id="GCE15151.1"/>
    </source>
</evidence>
<dbReference type="Gene3D" id="3.40.1050.10">
    <property type="entry name" value="Carbonic anhydrase"/>
    <property type="match status" value="1"/>
</dbReference>
<dbReference type="InterPro" id="IPR001765">
    <property type="entry name" value="Carbonic_anhydrase"/>
</dbReference>
<dbReference type="PANTHER" id="PTHR43175:SF3">
    <property type="entry name" value="CARBON DISULFIDE HYDROLASE"/>
    <property type="match status" value="1"/>
</dbReference>
<keyword evidence="3 6" id="KW-0479">Metal-binding</keyword>
<accession>A0A402A846</accession>
<feature type="binding site" evidence="6">
    <location>
        <position position="108"/>
    </location>
    <ligand>
        <name>Zn(2+)</name>
        <dbReference type="ChEBI" id="CHEBI:29105"/>
    </ligand>
</feature>
<organism evidence="7 8">
    <name type="scientific">Tengunoibacter tsumagoiensis</name>
    <dbReference type="NCBI Taxonomy" id="2014871"/>
    <lineage>
        <taxon>Bacteria</taxon>
        <taxon>Bacillati</taxon>
        <taxon>Chloroflexota</taxon>
        <taxon>Ktedonobacteria</taxon>
        <taxon>Ktedonobacterales</taxon>
        <taxon>Dictyobacteraceae</taxon>
        <taxon>Tengunoibacter</taxon>
    </lineage>
</organism>
<evidence type="ECO:0000313" key="8">
    <source>
        <dbReference type="Proteomes" id="UP000287352"/>
    </source>
</evidence>
<evidence type="ECO:0000256" key="4">
    <source>
        <dbReference type="ARBA" id="ARBA00022833"/>
    </source>
</evidence>
<evidence type="ECO:0000256" key="5">
    <source>
        <dbReference type="ARBA" id="ARBA00048348"/>
    </source>
</evidence>
<evidence type="ECO:0000256" key="3">
    <source>
        <dbReference type="ARBA" id="ARBA00022723"/>
    </source>
</evidence>